<dbReference type="Proteomes" id="UP000236161">
    <property type="component" value="Unassembled WGS sequence"/>
</dbReference>
<proteinExistence type="predicted"/>
<evidence type="ECO:0000313" key="2">
    <source>
        <dbReference type="Proteomes" id="UP000236161"/>
    </source>
</evidence>
<sequence>MGAQLFLTVRNENDVKIENVFEYDLQERRIARQIGSISNLHWVLVCSVTELPIADFGVDGMMRVLGTLLHIHPEIKNSGKDAEYFIMAEKQFDYFLP</sequence>
<protein>
    <submittedName>
        <fullName evidence="1">Uncharacterized protein</fullName>
    </submittedName>
</protein>
<organism evidence="1 2">
    <name type="scientific">Apostasia shenzhenica</name>
    <dbReference type="NCBI Taxonomy" id="1088818"/>
    <lineage>
        <taxon>Eukaryota</taxon>
        <taxon>Viridiplantae</taxon>
        <taxon>Streptophyta</taxon>
        <taxon>Embryophyta</taxon>
        <taxon>Tracheophyta</taxon>
        <taxon>Spermatophyta</taxon>
        <taxon>Magnoliopsida</taxon>
        <taxon>Liliopsida</taxon>
        <taxon>Asparagales</taxon>
        <taxon>Orchidaceae</taxon>
        <taxon>Apostasioideae</taxon>
        <taxon>Apostasia</taxon>
    </lineage>
</organism>
<keyword evidence="2" id="KW-1185">Reference proteome</keyword>
<accession>A0A2I0AFH1</accession>
<dbReference type="AlphaFoldDB" id="A0A2I0AFH1"/>
<gene>
    <name evidence="1" type="ORF">AXF42_Ash000137</name>
</gene>
<name>A0A2I0AFH1_9ASPA</name>
<dbReference type="EMBL" id="KZ451982">
    <property type="protein sequence ID" value="PKA54304.1"/>
    <property type="molecule type" value="Genomic_DNA"/>
</dbReference>
<reference evidence="1 2" key="1">
    <citation type="journal article" date="2017" name="Nature">
        <title>The Apostasia genome and the evolution of orchids.</title>
        <authorList>
            <person name="Zhang G.Q."/>
            <person name="Liu K.W."/>
            <person name="Li Z."/>
            <person name="Lohaus R."/>
            <person name="Hsiao Y.Y."/>
            <person name="Niu S.C."/>
            <person name="Wang J.Y."/>
            <person name="Lin Y.C."/>
            <person name="Xu Q."/>
            <person name="Chen L.J."/>
            <person name="Yoshida K."/>
            <person name="Fujiwara S."/>
            <person name="Wang Z.W."/>
            <person name="Zhang Y.Q."/>
            <person name="Mitsuda N."/>
            <person name="Wang M."/>
            <person name="Liu G.H."/>
            <person name="Pecoraro L."/>
            <person name="Huang H.X."/>
            <person name="Xiao X.J."/>
            <person name="Lin M."/>
            <person name="Wu X.Y."/>
            <person name="Wu W.L."/>
            <person name="Chen Y.Y."/>
            <person name="Chang S.B."/>
            <person name="Sakamoto S."/>
            <person name="Ohme-Takagi M."/>
            <person name="Yagi M."/>
            <person name="Zeng S.J."/>
            <person name="Shen C.Y."/>
            <person name="Yeh C.M."/>
            <person name="Luo Y.B."/>
            <person name="Tsai W.C."/>
            <person name="Van de Peer Y."/>
            <person name="Liu Z.J."/>
        </authorList>
    </citation>
    <scope>NUCLEOTIDE SEQUENCE [LARGE SCALE GENOMIC DNA]</scope>
    <source>
        <strain evidence="2">cv. Shenzhen</strain>
        <tissue evidence="1">Stem</tissue>
    </source>
</reference>
<evidence type="ECO:0000313" key="1">
    <source>
        <dbReference type="EMBL" id="PKA54304.1"/>
    </source>
</evidence>